<name>A0A1M7ZWT5_9FLAO</name>
<protein>
    <submittedName>
        <fullName evidence="1">Lipocalin-like domain-containing protein</fullName>
    </submittedName>
</protein>
<keyword evidence="2" id="KW-1185">Reference proteome</keyword>
<dbReference type="RefSeq" id="WP_073582848.1">
    <property type="nucleotide sequence ID" value="NZ_CBCSEA010000004.1"/>
</dbReference>
<dbReference type="PROSITE" id="PS51257">
    <property type="entry name" value="PROKAR_LIPOPROTEIN"/>
    <property type="match status" value="1"/>
</dbReference>
<evidence type="ECO:0000313" key="2">
    <source>
        <dbReference type="Proteomes" id="UP000184611"/>
    </source>
</evidence>
<sequence>MKKSVVVLFLFTVFFSCKPKETVTSTKLDNKTEVAIKGNWRIVSVSFPGSDYLKVTSFNIADAKCFEGSEWSFVSNNNKGSMLLNKGNCPAYSSNITWYVNKDGFMVMKFLTDGVKAKHTSSGYILTVVNVNETSFQLVDKVNVGGKMVDLTYNFERK</sequence>
<accession>A0A1M7ZWT5</accession>
<organism evidence="1 2">
    <name type="scientific">Flavobacterium cucumis</name>
    <dbReference type="NCBI Taxonomy" id="416016"/>
    <lineage>
        <taxon>Bacteria</taxon>
        <taxon>Pseudomonadati</taxon>
        <taxon>Bacteroidota</taxon>
        <taxon>Flavobacteriia</taxon>
        <taxon>Flavobacteriales</taxon>
        <taxon>Flavobacteriaceae</taxon>
        <taxon>Flavobacterium</taxon>
    </lineage>
</organism>
<evidence type="ECO:0000313" key="1">
    <source>
        <dbReference type="EMBL" id="SHO73067.1"/>
    </source>
</evidence>
<dbReference type="EMBL" id="FRYK01000002">
    <property type="protein sequence ID" value="SHO73067.1"/>
    <property type="molecule type" value="Genomic_DNA"/>
</dbReference>
<proteinExistence type="predicted"/>
<dbReference type="STRING" id="416016.SAMN05443547_1417"/>
<dbReference type="AlphaFoldDB" id="A0A1M7ZWT5"/>
<reference evidence="2" key="1">
    <citation type="submission" date="2016-12" db="EMBL/GenBank/DDBJ databases">
        <authorList>
            <person name="Varghese N."/>
            <person name="Submissions S."/>
        </authorList>
    </citation>
    <scope>NUCLEOTIDE SEQUENCE [LARGE SCALE GENOMIC DNA]</scope>
    <source>
        <strain evidence="2">DSM 18830</strain>
    </source>
</reference>
<dbReference type="OrthoDB" id="1121756at2"/>
<dbReference type="Proteomes" id="UP000184611">
    <property type="component" value="Unassembled WGS sequence"/>
</dbReference>
<gene>
    <name evidence="1" type="ORF">SAMN05443547_1417</name>
</gene>